<comment type="subcellular location">
    <subcellularLocation>
        <location evidence="1">Cell membrane</location>
        <topology evidence="1">Multi-pass membrane protein</topology>
    </subcellularLocation>
</comment>
<evidence type="ECO:0000256" key="1">
    <source>
        <dbReference type="ARBA" id="ARBA00004651"/>
    </source>
</evidence>
<accession>A0A644T957</accession>
<feature type="transmembrane region" description="Helical" evidence="6">
    <location>
        <begin position="423"/>
        <end position="447"/>
    </location>
</feature>
<evidence type="ECO:0000256" key="5">
    <source>
        <dbReference type="ARBA" id="ARBA00023136"/>
    </source>
</evidence>
<evidence type="ECO:0000313" key="8">
    <source>
        <dbReference type="EMBL" id="MPL63360.1"/>
    </source>
</evidence>
<sequence length="789" mass="85267">MQNTVITAVLAFVLGIALVGLEAISYHLSVLYTVAVVLLIGFIIALFKWIKAAQPLLVMLFIVAGMIHVSHVSQLPASDISHRAGQNLTVIGTVADIPQVSPYNEDKDRIKYTVAVHTVVTDQGKAIPVTGCISVGLYQSSNQPVINYGAEVGATGKISLPYSYGNPGMIDSSAALKRQGITARLAVADGQIWFSPPQSTWYWQTILAGWRNNIVLRMQQAMSQDTAAILAGTLFGGYTGIPKEVIKSFSITGIVHILSVSGTHIALVAGVIFWLGSLMRVRHSIVAFWAALAIVLYALISGCTSPVVRSAVMGIIGLAAVGLRREKDAVTALMVAGFAMLVYQPENLFDISFQLSFGATAGLIFLYPRTVDRLKSLPLWLAGPVAVTFAAQLSVLPFLAWYFKSFSLSSFFANLVIVPIIEVAVVLGLIASTLGAVFSPINLLWSVCSKLINVVVHMTQQLAAIPGASIYIPPMHFGAGVVYYLGLAWIYGYRPQFLPSPADFFAKWPKTSSISVILFAIALLGYSIYPRPFFVHFIDVGQGDATLIITPHRRAILIDSGGTVGQSDQFDVGERVVLPYLKHYGILNIDYLILTHGHQDHAGGAAAIVSGIPVRNILLAREASTPAIEKLTNRPSAGTFIPTYKNQKLGLDGATVTIVYDGLRQQTKSANESSTVIQVSYGKHSFLITGDLEAKGETEILTEKTPIVSTVLKIGHHGSKTSTTDEFLTAVEPEYAVISVGYNNRFGHPHADVLQRLAKRNIAVYRTDEQGALVFESDGENIRISPFRK</sequence>
<feature type="transmembrane region" description="Helical" evidence="6">
    <location>
        <begin position="31"/>
        <end position="50"/>
    </location>
</feature>
<protein>
    <submittedName>
        <fullName evidence="8">ComE operon protein 3</fullName>
    </submittedName>
</protein>
<feature type="transmembrane region" description="Helical" evidence="6">
    <location>
        <begin position="351"/>
        <end position="367"/>
    </location>
</feature>
<evidence type="ECO:0000256" key="4">
    <source>
        <dbReference type="ARBA" id="ARBA00022989"/>
    </source>
</evidence>
<dbReference type="InterPro" id="IPR001279">
    <property type="entry name" value="Metallo-B-lactamas"/>
</dbReference>
<dbReference type="PANTHER" id="PTHR30619:SF1">
    <property type="entry name" value="RECOMBINATION PROTEIN 2"/>
    <property type="match status" value="1"/>
</dbReference>
<evidence type="ECO:0000259" key="7">
    <source>
        <dbReference type="SMART" id="SM00849"/>
    </source>
</evidence>
<reference evidence="8" key="1">
    <citation type="submission" date="2019-08" db="EMBL/GenBank/DDBJ databases">
        <authorList>
            <person name="Kucharzyk K."/>
            <person name="Murdoch R.W."/>
            <person name="Higgins S."/>
            <person name="Loffler F."/>
        </authorList>
    </citation>
    <scope>NUCLEOTIDE SEQUENCE</scope>
</reference>
<feature type="domain" description="Metallo-beta-lactamase" evidence="7">
    <location>
        <begin position="542"/>
        <end position="742"/>
    </location>
</feature>
<feature type="transmembrane region" description="Helical" evidence="6">
    <location>
        <begin position="468"/>
        <end position="491"/>
    </location>
</feature>
<gene>
    <name evidence="8" type="primary">comEC_2</name>
    <name evidence="8" type="ORF">SDC9_08986</name>
</gene>
<dbReference type="GO" id="GO:0005886">
    <property type="term" value="C:plasma membrane"/>
    <property type="evidence" value="ECO:0007669"/>
    <property type="project" value="UniProtKB-SubCell"/>
</dbReference>
<name>A0A644T957_9ZZZZ</name>
<dbReference type="Pfam" id="PF00753">
    <property type="entry name" value="Lactamase_B"/>
    <property type="match status" value="1"/>
</dbReference>
<dbReference type="InterPro" id="IPR004797">
    <property type="entry name" value="Competence_ComEC/Rec2"/>
</dbReference>
<dbReference type="Pfam" id="PF13567">
    <property type="entry name" value="DUF4131"/>
    <property type="match status" value="1"/>
</dbReference>
<dbReference type="PANTHER" id="PTHR30619">
    <property type="entry name" value="DNA INTERNALIZATION/COMPETENCE PROTEIN COMEC/REC2"/>
    <property type="match status" value="1"/>
</dbReference>
<dbReference type="InterPro" id="IPR004477">
    <property type="entry name" value="ComEC_N"/>
</dbReference>
<dbReference type="SUPFAM" id="SSF56281">
    <property type="entry name" value="Metallo-hydrolase/oxidoreductase"/>
    <property type="match status" value="1"/>
</dbReference>
<feature type="transmembrane region" description="Helical" evidence="6">
    <location>
        <begin position="6"/>
        <end position="24"/>
    </location>
</feature>
<keyword evidence="3 6" id="KW-0812">Transmembrane</keyword>
<organism evidence="8">
    <name type="scientific">bioreactor metagenome</name>
    <dbReference type="NCBI Taxonomy" id="1076179"/>
    <lineage>
        <taxon>unclassified sequences</taxon>
        <taxon>metagenomes</taxon>
        <taxon>ecological metagenomes</taxon>
    </lineage>
</organism>
<dbReference type="EMBL" id="VSSQ01000021">
    <property type="protein sequence ID" value="MPL63360.1"/>
    <property type="molecule type" value="Genomic_DNA"/>
</dbReference>
<dbReference type="CDD" id="cd07731">
    <property type="entry name" value="ComA-like_MBL-fold"/>
    <property type="match status" value="1"/>
</dbReference>
<dbReference type="InterPro" id="IPR052159">
    <property type="entry name" value="Competence_DNA_uptake"/>
</dbReference>
<feature type="transmembrane region" description="Helical" evidence="6">
    <location>
        <begin position="379"/>
        <end position="403"/>
    </location>
</feature>
<proteinExistence type="predicted"/>
<dbReference type="Pfam" id="PF03772">
    <property type="entry name" value="Competence"/>
    <property type="match status" value="1"/>
</dbReference>
<keyword evidence="4 6" id="KW-1133">Transmembrane helix</keyword>
<dbReference type="NCBIfam" id="TIGR00361">
    <property type="entry name" value="ComEC_Rec2"/>
    <property type="match status" value="1"/>
</dbReference>
<evidence type="ECO:0000256" key="2">
    <source>
        <dbReference type="ARBA" id="ARBA00022475"/>
    </source>
</evidence>
<feature type="transmembrane region" description="Helical" evidence="6">
    <location>
        <begin position="287"/>
        <end position="308"/>
    </location>
</feature>
<feature type="transmembrane region" description="Helical" evidence="6">
    <location>
        <begin position="511"/>
        <end position="529"/>
    </location>
</feature>
<keyword evidence="5 6" id="KW-0472">Membrane</keyword>
<dbReference type="SMART" id="SM00849">
    <property type="entry name" value="Lactamase_B"/>
    <property type="match status" value="1"/>
</dbReference>
<dbReference type="InterPro" id="IPR036866">
    <property type="entry name" value="RibonucZ/Hydroxyglut_hydro"/>
</dbReference>
<evidence type="ECO:0000256" key="6">
    <source>
        <dbReference type="SAM" id="Phobius"/>
    </source>
</evidence>
<dbReference type="InterPro" id="IPR025405">
    <property type="entry name" value="DUF4131"/>
</dbReference>
<feature type="transmembrane region" description="Helical" evidence="6">
    <location>
        <begin position="253"/>
        <end position="275"/>
    </location>
</feature>
<dbReference type="GO" id="GO:0030420">
    <property type="term" value="P:establishment of competence for transformation"/>
    <property type="evidence" value="ECO:0007669"/>
    <property type="project" value="InterPro"/>
</dbReference>
<evidence type="ECO:0000256" key="3">
    <source>
        <dbReference type="ARBA" id="ARBA00022692"/>
    </source>
</evidence>
<keyword evidence="2" id="KW-1003">Cell membrane</keyword>
<dbReference type="AlphaFoldDB" id="A0A644T957"/>
<dbReference type="Gene3D" id="3.60.15.10">
    <property type="entry name" value="Ribonuclease Z/Hydroxyacylglutathione hydrolase-like"/>
    <property type="match status" value="1"/>
</dbReference>
<dbReference type="InterPro" id="IPR035681">
    <property type="entry name" value="ComA-like_MBL"/>
</dbReference>
<feature type="transmembrane region" description="Helical" evidence="6">
    <location>
        <begin position="329"/>
        <end position="345"/>
    </location>
</feature>
<comment type="caution">
    <text evidence="8">The sequence shown here is derived from an EMBL/GenBank/DDBJ whole genome shotgun (WGS) entry which is preliminary data.</text>
</comment>
<dbReference type="NCBIfam" id="TIGR00360">
    <property type="entry name" value="ComEC_N-term"/>
    <property type="match status" value="1"/>
</dbReference>